<dbReference type="InterPro" id="IPR004327">
    <property type="entry name" value="Phstyr_phstse_ac"/>
</dbReference>
<comment type="function">
    <text evidence="7">PPIases accelerate the folding of proteins. It catalyzes the cis-trans isomerization of proline imidic peptide bonds in oligopeptides.</text>
</comment>
<dbReference type="InterPro" id="IPR037218">
    <property type="entry name" value="PTPA_sf"/>
</dbReference>
<dbReference type="EC" id="5.2.1.8" evidence="7"/>
<dbReference type="EMBL" id="GBEZ01003551">
    <property type="protein sequence ID" value="JAC81595.1"/>
    <property type="molecule type" value="Transcribed_RNA"/>
</dbReference>
<keyword evidence="5 7" id="KW-0697">Rotamase</keyword>
<dbReference type="InterPro" id="IPR043170">
    <property type="entry name" value="PTPA_C_lid"/>
</dbReference>
<dbReference type="Gene3D" id="1.20.120.1150">
    <property type="match status" value="1"/>
</dbReference>
<dbReference type="GO" id="GO:0005634">
    <property type="term" value="C:nucleus"/>
    <property type="evidence" value="ECO:0007669"/>
    <property type="project" value="TreeGrafter"/>
</dbReference>
<dbReference type="Pfam" id="PF03095">
    <property type="entry name" value="PTPA"/>
    <property type="match status" value="1"/>
</dbReference>
<evidence type="ECO:0000256" key="4">
    <source>
        <dbReference type="ARBA" id="ARBA00022490"/>
    </source>
</evidence>
<evidence type="ECO:0000256" key="5">
    <source>
        <dbReference type="ARBA" id="ARBA00023110"/>
    </source>
</evidence>
<evidence type="ECO:0000256" key="1">
    <source>
        <dbReference type="ARBA" id="ARBA00000971"/>
    </source>
</evidence>
<evidence type="ECO:0000256" key="2">
    <source>
        <dbReference type="ARBA" id="ARBA00004496"/>
    </source>
</evidence>
<evidence type="ECO:0000256" key="7">
    <source>
        <dbReference type="RuleBase" id="RU361210"/>
    </source>
</evidence>
<dbReference type="FunFam" id="1.20.120.1150:FF:000002">
    <property type="entry name" value="Serine/threonine-protein phosphatase 2A activator"/>
    <property type="match status" value="1"/>
</dbReference>
<reference evidence="9" key="1">
    <citation type="submission" date="2014-05" db="EMBL/GenBank/DDBJ databases">
        <title>The transcriptome of the halophilic microalga Tetraselmis sp. GSL018 isolated from the Great Salt Lake, Utah.</title>
        <authorList>
            <person name="Jinkerson R.E."/>
            <person name="D'Adamo S."/>
            <person name="Posewitz M.C."/>
        </authorList>
    </citation>
    <scope>NUCLEOTIDE SEQUENCE</scope>
    <source>
        <strain evidence="9">GSL018</strain>
    </source>
</reference>
<name>A0A061SFG4_9CHLO</name>
<evidence type="ECO:0000256" key="8">
    <source>
        <dbReference type="SAM" id="MobiDB-lite"/>
    </source>
</evidence>
<keyword evidence="4 7" id="KW-0963">Cytoplasm</keyword>
<evidence type="ECO:0000313" key="9">
    <source>
        <dbReference type="EMBL" id="JAC81595.1"/>
    </source>
</evidence>
<dbReference type="GO" id="GO:0005737">
    <property type="term" value="C:cytoplasm"/>
    <property type="evidence" value="ECO:0007669"/>
    <property type="project" value="UniProtKB-SubCell"/>
</dbReference>
<accession>A0A061SFG4</accession>
<comment type="similarity">
    <text evidence="3 7">Belongs to the PTPA-type PPIase family.</text>
</comment>
<dbReference type="AlphaFoldDB" id="A0A061SFG4"/>
<dbReference type="GO" id="GO:0000159">
    <property type="term" value="C:protein phosphatase type 2A complex"/>
    <property type="evidence" value="ECO:0007669"/>
    <property type="project" value="TreeGrafter"/>
</dbReference>
<dbReference type="PANTHER" id="PTHR10012">
    <property type="entry name" value="SERINE/THREONINE-PROTEIN PHOSPHATASE 2A REGULATORY SUBUNIT B"/>
    <property type="match status" value="1"/>
</dbReference>
<keyword evidence="6 7" id="KW-0413">Isomerase</keyword>
<comment type="catalytic activity">
    <reaction evidence="1 7">
        <text>[protein]-peptidylproline (omega=180) = [protein]-peptidylproline (omega=0)</text>
        <dbReference type="Rhea" id="RHEA:16237"/>
        <dbReference type="Rhea" id="RHEA-COMP:10747"/>
        <dbReference type="Rhea" id="RHEA-COMP:10748"/>
        <dbReference type="ChEBI" id="CHEBI:83833"/>
        <dbReference type="ChEBI" id="CHEBI:83834"/>
        <dbReference type="EC" id="5.2.1.8"/>
    </reaction>
</comment>
<comment type="subcellular location">
    <subcellularLocation>
        <location evidence="2 7">Cytoplasm</location>
    </subcellularLocation>
</comment>
<proteinExistence type="inferred from homology"/>
<dbReference type="PANTHER" id="PTHR10012:SF0">
    <property type="entry name" value="SERINE_THREONINE-PROTEIN PHOSPHATASE 2A ACTIVATOR"/>
    <property type="match status" value="1"/>
</dbReference>
<dbReference type="GO" id="GO:0007052">
    <property type="term" value="P:mitotic spindle organization"/>
    <property type="evidence" value="ECO:0007669"/>
    <property type="project" value="TreeGrafter"/>
</dbReference>
<feature type="region of interest" description="Disordered" evidence="8">
    <location>
        <begin position="25"/>
        <end position="58"/>
    </location>
</feature>
<dbReference type="SUPFAM" id="SSF140984">
    <property type="entry name" value="PTPA-like"/>
    <property type="match status" value="1"/>
</dbReference>
<dbReference type="GO" id="GO:0003755">
    <property type="term" value="F:peptidyl-prolyl cis-trans isomerase activity"/>
    <property type="evidence" value="ECO:0007669"/>
    <property type="project" value="UniProtKB-KW"/>
</dbReference>
<gene>
    <name evidence="9" type="primary">PPP2R4</name>
    <name evidence="9" type="ORF">TSPGSL018_7559</name>
</gene>
<evidence type="ECO:0000256" key="3">
    <source>
        <dbReference type="ARBA" id="ARBA00011019"/>
    </source>
</evidence>
<sequence>MSSHRNQMDSSSLNCVSTTAPTAAPWATGLPQAPTAAPWADSNAGNAEGGRPLTPVPSGGKVAPPFIVEATSELPGVAPDLSGHQFCIPRKMITSAELLKQFLESESLKEYIGFLMACNDAVKGRKLSEECKTSPVIDQLQKELSDLSHMNDEIPPLQTETRFGNPAYRDWAARMLEGAQAAVSRILPEHLQDAVPELVAYWAESFGNVVRIDYGTGHETNFGVFLFCLAKIGALTPECLQAIVTRVFVSYLNLMRKLQLTYWLEPAGSHGVWGLDDYQFLPFYWGAGQLVGHPYIKPKSIHTEEVLEGFSHEYLYLGCVTFVRKVKKGPIAETSPMINDISGVPNWSKVNSGMMKMYQAEVLSKLPIMQHMLFGSLFPFP</sequence>
<organism evidence="9">
    <name type="scientific">Tetraselmis sp. GSL018</name>
    <dbReference type="NCBI Taxonomy" id="582737"/>
    <lineage>
        <taxon>Eukaryota</taxon>
        <taxon>Viridiplantae</taxon>
        <taxon>Chlorophyta</taxon>
        <taxon>core chlorophytes</taxon>
        <taxon>Chlorodendrophyceae</taxon>
        <taxon>Chlorodendrales</taxon>
        <taxon>Chlorodendraceae</taxon>
        <taxon>Tetraselmis</taxon>
    </lineage>
</organism>
<protein>
    <recommendedName>
        <fullName evidence="7">Serine/threonine-protein phosphatase 2A activator</fullName>
        <ecNumber evidence="7">5.2.1.8</ecNumber>
    </recommendedName>
    <alternativeName>
        <fullName evidence="7">Phosphotyrosyl phosphatase activator</fullName>
    </alternativeName>
</protein>
<dbReference type="CDD" id="cd04087">
    <property type="entry name" value="PTPA"/>
    <property type="match status" value="1"/>
</dbReference>
<dbReference type="GO" id="GO:0008160">
    <property type="term" value="F:protein tyrosine phosphatase activator activity"/>
    <property type="evidence" value="ECO:0007669"/>
    <property type="project" value="TreeGrafter"/>
</dbReference>
<evidence type="ECO:0000256" key="6">
    <source>
        <dbReference type="ARBA" id="ARBA00023235"/>
    </source>
</evidence>